<dbReference type="EMBL" id="JAIXNE010000006">
    <property type="protein sequence ID" value="MCA6078526.1"/>
    <property type="molecule type" value="Genomic_DNA"/>
</dbReference>
<sequence>MITIDDFQTLPFERQCDYVSIFGDYLAHRSDGGLKFYLYHMEGFYVEVTYSPPHKRVIGIFAFHEIMELTPYLDDIDVNISFLSN</sequence>
<dbReference type="AlphaFoldDB" id="A0A9X1L2T4"/>
<dbReference type="RefSeq" id="WP_225699384.1">
    <property type="nucleotide sequence ID" value="NZ_JAIXNE010000006.1"/>
</dbReference>
<protein>
    <submittedName>
        <fullName evidence="1">Uncharacterized protein</fullName>
    </submittedName>
</protein>
<reference evidence="1" key="1">
    <citation type="submission" date="2021-09" db="EMBL/GenBank/DDBJ databases">
        <title>Fulvivirga sp. isolated from coastal sediment.</title>
        <authorList>
            <person name="Yu H."/>
        </authorList>
    </citation>
    <scope>NUCLEOTIDE SEQUENCE</scope>
    <source>
        <strain evidence="1">1062</strain>
    </source>
</reference>
<accession>A0A9X1L2T4</accession>
<organism evidence="1 2">
    <name type="scientific">Fulvivirga sedimenti</name>
    <dbReference type="NCBI Taxonomy" id="2879465"/>
    <lineage>
        <taxon>Bacteria</taxon>
        <taxon>Pseudomonadati</taxon>
        <taxon>Bacteroidota</taxon>
        <taxon>Cytophagia</taxon>
        <taxon>Cytophagales</taxon>
        <taxon>Fulvivirgaceae</taxon>
        <taxon>Fulvivirga</taxon>
    </lineage>
</organism>
<gene>
    <name evidence="1" type="ORF">LDX50_26870</name>
</gene>
<keyword evidence="2" id="KW-1185">Reference proteome</keyword>
<proteinExistence type="predicted"/>
<dbReference type="Proteomes" id="UP001139409">
    <property type="component" value="Unassembled WGS sequence"/>
</dbReference>
<evidence type="ECO:0000313" key="1">
    <source>
        <dbReference type="EMBL" id="MCA6078526.1"/>
    </source>
</evidence>
<comment type="caution">
    <text evidence="1">The sequence shown here is derived from an EMBL/GenBank/DDBJ whole genome shotgun (WGS) entry which is preliminary data.</text>
</comment>
<name>A0A9X1L2T4_9BACT</name>
<evidence type="ECO:0000313" key="2">
    <source>
        <dbReference type="Proteomes" id="UP001139409"/>
    </source>
</evidence>